<keyword evidence="2" id="KW-1185">Reference proteome</keyword>
<proteinExistence type="predicted"/>
<organism evidence="1 2">
    <name type="scientific">Azospirillum picis</name>
    <dbReference type="NCBI Taxonomy" id="488438"/>
    <lineage>
        <taxon>Bacteria</taxon>
        <taxon>Pseudomonadati</taxon>
        <taxon>Pseudomonadota</taxon>
        <taxon>Alphaproteobacteria</taxon>
        <taxon>Rhodospirillales</taxon>
        <taxon>Azospirillaceae</taxon>
        <taxon>Azospirillum</taxon>
    </lineage>
</organism>
<evidence type="ECO:0000313" key="1">
    <source>
        <dbReference type="EMBL" id="MDQ0535361.1"/>
    </source>
</evidence>
<protein>
    <submittedName>
        <fullName evidence="1">Uncharacterized protein</fullName>
    </submittedName>
</protein>
<evidence type="ECO:0000313" key="2">
    <source>
        <dbReference type="Proteomes" id="UP001244552"/>
    </source>
</evidence>
<reference evidence="1 2" key="1">
    <citation type="submission" date="2023-07" db="EMBL/GenBank/DDBJ databases">
        <title>Genomic Encyclopedia of Type Strains, Phase IV (KMG-IV): sequencing the most valuable type-strain genomes for metagenomic binning, comparative biology and taxonomic classification.</title>
        <authorList>
            <person name="Goeker M."/>
        </authorList>
    </citation>
    <scope>NUCLEOTIDE SEQUENCE [LARGE SCALE GENOMIC DNA]</scope>
    <source>
        <strain evidence="1 2">DSM 19922</strain>
    </source>
</reference>
<comment type="caution">
    <text evidence="1">The sequence shown here is derived from an EMBL/GenBank/DDBJ whole genome shotgun (WGS) entry which is preliminary data.</text>
</comment>
<dbReference type="EMBL" id="JAUSVU010000017">
    <property type="protein sequence ID" value="MDQ0535361.1"/>
    <property type="molecule type" value="Genomic_DNA"/>
</dbReference>
<dbReference type="Proteomes" id="UP001244552">
    <property type="component" value="Unassembled WGS sequence"/>
</dbReference>
<dbReference type="RefSeq" id="WP_209985851.1">
    <property type="nucleotide sequence ID" value="NZ_JAGINO010000017.1"/>
</dbReference>
<name>A0ABU0MPG7_9PROT</name>
<gene>
    <name evidence="1" type="ORF">QO018_004239</name>
</gene>
<accession>A0ABU0MPG7</accession>
<sequence>MHAPTHALPAVRREIRFAAERHLPLRLTAQEVEELEAEIEALEDGWREDLDA</sequence>